<dbReference type="SUPFAM" id="SSF55874">
    <property type="entry name" value="ATPase domain of HSP90 chaperone/DNA topoisomerase II/histidine kinase"/>
    <property type="match status" value="1"/>
</dbReference>
<evidence type="ECO:0000259" key="5">
    <source>
        <dbReference type="SMART" id="SM01340"/>
    </source>
</evidence>
<dbReference type="GO" id="GO:0016887">
    <property type="term" value="F:ATP hydrolysis activity"/>
    <property type="evidence" value="ECO:0007669"/>
    <property type="project" value="InterPro"/>
</dbReference>
<dbReference type="InterPro" id="IPR036890">
    <property type="entry name" value="HATPase_C_sf"/>
</dbReference>
<dbReference type="InterPro" id="IPR014721">
    <property type="entry name" value="Ribsml_uS5_D2-typ_fold_subgr"/>
</dbReference>
<dbReference type="Gene3D" id="3.30.230.10">
    <property type="match status" value="1"/>
</dbReference>
<keyword evidence="7" id="KW-1185">Reference proteome</keyword>
<dbReference type="STRING" id="1257118.L8H3S2"/>
<evidence type="ECO:0000259" key="4">
    <source>
        <dbReference type="SMART" id="SM00853"/>
    </source>
</evidence>
<feature type="compositionally biased region" description="Basic and acidic residues" evidence="3">
    <location>
        <begin position="798"/>
        <end position="814"/>
    </location>
</feature>
<dbReference type="FunFam" id="3.30.1370.100:FF:000001">
    <property type="entry name" value="Mismatch repair endonuclease pms1, putative"/>
    <property type="match status" value="1"/>
</dbReference>
<evidence type="ECO:0000256" key="3">
    <source>
        <dbReference type="SAM" id="MobiDB-lite"/>
    </source>
</evidence>
<dbReference type="SMART" id="SM00853">
    <property type="entry name" value="MutL_C"/>
    <property type="match status" value="1"/>
</dbReference>
<dbReference type="OMA" id="MRPRRMP"/>
<dbReference type="GO" id="GO:0140664">
    <property type="term" value="F:ATP-dependent DNA damage sensor activity"/>
    <property type="evidence" value="ECO:0007669"/>
    <property type="project" value="InterPro"/>
</dbReference>
<feature type="compositionally biased region" description="Basic and acidic residues" evidence="3">
    <location>
        <begin position="728"/>
        <end position="744"/>
    </location>
</feature>
<dbReference type="InterPro" id="IPR014790">
    <property type="entry name" value="MutL_C"/>
</dbReference>
<feature type="region of interest" description="Disordered" evidence="3">
    <location>
        <begin position="617"/>
        <end position="683"/>
    </location>
</feature>
<dbReference type="Proteomes" id="UP000011083">
    <property type="component" value="Unassembled WGS sequence"/>
</dbReference>
<dbReference type="GeneID" id="14920973"/>
<dbReference type="InterPro" id="IPR042121">
    <property type="entry name" value="MutL_C_regsub"/>
</dbReference>
<dbReference type="AlphaFoldDB" id="L8H3S2"/>
<dbReference type="SUPFAM" id="SSF54211">
    <property type="entry name" value="Ribosomal protein S5 domain 2-like"/>
    <property type="match status" value="1"/>
</dbReference>
<dbReference type="EMBL" id="KB007926">
    <property type="protein sequence ID" value="ELR20129.1"/>
    <property type="molecule type" value="Genomic_DNA"/>
</dbReference>
<dbReference type="OrthoDB" id="10254304at2759"/>
<organism evidence="6 7">
    <name type="scientific">Acanthamoeba castellanii (strain ATCC 30010 / Neff)</name>
    <dbReference type="NCBI Taxonomy" id="1257118"/>
    <lineage>
        <taxon>Eukaryota</taxon>
        <taxon>Amoebozoa</taxon>
        <taxon>Discosea</taxon>
        <taxon>Longamoebia</taxon>
        <taxon>Centramoebida</taxon>
        <taxon>Acanthamoebidae</taxon>
        <taxon>Acanthamoeba</taxon>
    </lineage>
</organism>
<proteinExistence type="inferred from homology"/>
<gene>
    <name evidence="6" type="ORF">ACA1_115690</name>
</gene>
<protein>
    <submittedName>
        <fullName evidence="6">DNA mismatch repair protein, C-terminal domain containing protein</fullName>
    </submittedName>
</protein>
<accession>L8H3S2</accession>
<feature type="compositionally biased region" description="Basic and acidic residues" evidence="3">
    <location>
        <begin position="348"/>
        <end position="358"/>
    </location>
</feature>
<dbReference type="RefSeq" id="XP_004342239.1">
    <property type="nucleotide sequence ID" value="XM_004342190.1"/>
</dbReference>
<feature type="region of interest" description="Disordered" evidence="3">
    <location>
        <begin position="344"/>
        <end position="436"/>
    </location>
</feature>
<feature type="compositionally biased region" description="Polar residues" evidence="3">
    <location>
        <begin position="394"/>
        <end position="406"/>
    </location>
</feature>
<dbReference type="KEGG" id="acan:ACA1_115690"/>
<dbReference type="SUPFAM" id="SSF118116">
    <property type="entry name" value="DNA mismatch repair protein MutL"/>
    <property type="match status" value="1"/>
</dbReference>
<dbReference type="GO" id="GO:0032389">
    <property type="term" value="C:MutLalpha complex"/>
    <property type="evidence" value="ECO:0007669"/>
    <property type="project" value="TreeGrafter"/>
</dbReference>
<dbReference type="GO" id="GO:0006298">
    <property type="term" value="P:mismatch repair"/>
    <property type="evidence" value="ECO:0007669"/>
    <property type="project" value="InterPro"/>
</dbReference>
<dbReference type="InterPro" id="IPR014762">
    <property type="entry name" value="DNA_mismatch_repair_CS"/>
</dbReference>
<feature type="region of interest" description="Disordered" evidence="3">
    <location>
        <begin position="507"/>
        <end position="557"/>
    </location>
</feature>
<feature type="region of interest" description="Disordered" evidence="3">
    <location>
        <begin position="719"/>
        <end position="823"/>
    </location>
</feature>
<dbReference type="InterPro" id="IPR042120">
    <property type="entry name" value="MutL_C_dimsub"/>
</dbReference>
<feature type="compositionally biased region" description="Basic and acidic residues" evidence="3">
    <location>
        <begin position="643"/>
        <end position="652"/>
    </location>
</feature>
<dbReference type="InterPro" id="IPR037198">
    <property type="entry name" value="MutL_C_sf"/>
</dbReference>
<name>L8H3S2_ACACF</name>
<dbReference type="InterPro" id="IPR020568">
    <property type="entry name" value="Ribosomal_Su5_D2-typ_SF"/>
</dbReference>
<feature type="domain" description="MutL C-terminal dimerisation" evidence="4">
    <location>
        <begin position="853"/>
        <end position="997"/>
    </location>
</feature>
<comment type="similarity">
    <text evidence="1">Belongs to the DNA mismatch repair MutL/HexB family.</text>
</comment>
<evidence type="ECO:0000256" key="2">
    <source>
        <dbReference type="ARBA" id="ARBA00022763"/>
    </source>
</evidence>
<dbReference type="Pfam" id="PF13589">
    <property type="entry name" value="HATPase_c_3"/>
    <property type="match status" value="1"/>
</dbReference>
<dbReference type="Gene3D" id="3.30.1370.100">
    <property type="entry name" value="MutL, C-terminal domain, regulatory subdomain"/>
    <property type="match status" value="1"/>
</dbReference>
<feature type="compositionally biased region" description="Low complexity" evidence="3">
    <location>
        <begin position="536"/>
        <end position="557"/>
    </location>
</feature>
<evidence type="ECO:0000256" key="1">
    <source>
        <dbReference type="ARBA" id="ARBA00006082"/>
    </source>
</evidence>
<dbReference type="Pfam" id="PF08676">
    <property type="entry name" value="MutL_C"/>
    <property type="match status" value="1"/>
</dbReference>
<dbReference type="GO" id="GO:0030983">
    <property type="term" value="F:mismatched DNA binding"/>
    <property type="evidence" value="ECO:0007669"/>
    <property type="project" value="InterPro"/>
</dbReference>
<dbReference type="InterPro" id="IPR038973">
    <property type="entry name" value="MutL/Mlh/Pms-like"/>
</dbReference>
<dbReference type="VEuPathDB" id="AmoebaDB:ACA1_115690"/>
<dbReference type="PROSITE" id="PS00058">
    <property type="entry name" value="DNA_MISMATCH_REPAIR_1"/>
    <property type="match status" value="1"/>
</dbReference>
<dbReference type="CDD" id="cd03484">
    <property type="entry name" value="MutL_Trans_hPMS_2_like"/>
    <property type="match status" value="1"/>
</dbReference>
<dbReference type="Gene3D" id="3.30.565.10">
    <property type="entry name" value="Histidine kinase-like ATPase, C-terminal domain"/>
    <property type="match status" value="1"/>
</dbReference>
<dbReference type="InterPro" id="IPR013507">
    <property type="entry name" value="DNA_mismatch_S5_2-like"/>
</dbReference>
<reference evidence="6 7" key="1">
    <citation type="journal article" date="2013" name="Genome Biol.">
        <title>Genome of Acanthamoeba castellanii highlights extensive lateral gene transfer and early evolution of tyrosine kinase signaling.</title>
        <authorList>
            <person name="Clarke M."/>
            <person name="Lohan A.J."/>
            <person name="Liu B."/>
            <person name="Lagkouvardos I."/>
            <person name="Roy S."/>
            <person name="Zafar N."/>
            <person name="Bertelli C."/>
            <person name="Schilde C."/>
            <person name="Kianianmomeni A."/>
            <person name="Burglin T.R."/>
            <person name="Frech C."/>
            <person name="Turcotte B."/>
            <person name="Kopec K.O."/>
            <person name="Synnott J.M."/>
            <person name="Choo C."/>
            <person name="Paponov I."/>
            <person name="Finkler A."/>
            <person name="Soon Heng Tan C."/>
            <person name="Hutchins A.P."/>
            <person name="Weinmeier T."/>
            <person name="Rattei T."/>
            <person name="Chu J.S."/>
            <person name="Gimenez G."/>
            <person name="Irimia M."/>
            <person name="Rigden D.J."/>
            <person name="Fitzpatrick D.A."/>
            <person name="Lorenzo-Morales J."/>
            <person name="Bateman A."/>
            <person name="Chiu C.H."/>
            <person name="Tang P."/>
            <person name="Hegemann P."/>
            <person name="Fromm H."/>
            <person name="Raoult D."/>
            <person name="Greub G."/>
            <person name="Miranda-Saavedra D."/>
            <person name="Chen N."/>
            <person name="Nash P."/>
            <person name="Ginger M.L."/>
            <person name="Horn M."/>
            <person name="Schaap P."/>
            <person name="Caler L."/>
            <person name="Loftus B."/>
        </authorList>
    </citation>
    <scope>NUCLEOTIDE SEQUENCE [LARGE SCALE GENOMIC DNA]</scope>
    <source>
        <strain evidence="6 7">Neff</strain>
    </source>
</reference>
<dbReference type="GO" id="GO:0005524">
    <property type="term" value="F:ATP binding"/>
    <property type="evidence" value="ECO:0007669"/>
    <property type="project" value="InterPro"/>
</dbReference>
<dbReference type="PANTHER" id="PTHR10073">
    <property type="entry name" value="DNA MISMATCH REPAIR PROTEIN MLH, PMS, MUTL"/>
    <property type="match status" value="1"/>
</dbReference>
<dbReference type="Gene3D" id="3.30.1540.20">
    <property type="entry name" value="MutL, C-terminal domain, dimerisation subdomain"/>
    <property type="match status" value="1"/>
</dbReference>
<feature type="region of interest" description="Disordered" evidence="3">
    <location>
        <begin position="448"/>
        <end position="471"/>
    </location>
</feature>
<dbReference type="NCBIfam" id="TIGR00585">
    <property type="entry name" value="mutl"/>
    <property type="match status" value="1"/>
</dbReference>
<feature type="domain" description="DNA mismatch repair protein S5" evidence="5">
    <location>
        <begin position="205"/>
        <end position="324"/>
    </location>
</feature>
<dbReference type="InterPro" id="IPR002099">
    <property type="entry name" value="MutL/Mlh/PMS"/>
</dbReference>
<sequence length="1076" mass="117111">MHHKLNRLIVVIDLAGAVKELVENSVDAGATNIEIRLRNSGESSVEVSDNGHGVDPTNYPFIAKKHCTSKLRAFDDLQWVSTFGFRGEALSSLCALSKLTLCTRTAQQTVGMLLTYDHNGELVSQVPKARAVGTTIHLQDLFASLPVRQREFKRNIKREFARLVSVLQAYSIITTNVRITCQNQKDKGPSTRVLGTSGSGLKDNIVNVFGPKLVAHIMPIDLPGITYTTRKRVEKSFGGTGRNTGDRQFLYINSRPVDHSKIVKVINDVYRQANPGQSAIFFLNFALETDSYDVNVTPDKRTIMLHDESDIVQALKAALEKFYGISESHAYGLNDSLSLQFVDDDEDHAGGRGDDAGDRPPALSQGKGPTRAASKSVPPPSPSRIAVAGGGVRVNSQRTSSRQSSPVPAGGLMSPAGRGGQPPAPVPLHSTSEPAPEELDDVVDDINATQEDGGDEDVEAAEVSGGSDTSAKPALSLSAFAFSSPIKAVAPKTSRASVLDRFRNLQRSSSAPLSGAASPSTSTTTATTAVPPPSPSSLSRTSGISTTTASTSTTTTASTTKIGLTTKIDSAADIFTRFALGSPTISPASLSRAPLKRKRSDDDEAVAPLFDHVKTEKADDCHKEEIGDDGEEAKLSSAGFLKQVKEEIKGEERDEEESVVDRDKQRPSKKKFKRSGADDDAAQSIIYVTDAELELGGHQKDQEATTATGAGHATTIDFDVQAWKARNKRDQERRAKKRERDANDGKTGAGRVKEETGEEAAAKKNSATAAKQRIKFSLGDLPLGRSNEGVNDDEGHNDDEGRSDEHDEEHRCEHAPPTTGDAAAEEELRRVFKKSFFDDLQVILTVLVLRGQIIGQFNLGFIIAKLDQDVFIIDQHASDEKYNYETLQQTTVINTQPLLSPLSMELTAVEESIVMDNREMFRKNGFHFVIDEQAPPRQQVKLASVPFSKNKQFGVEDVHELICQLEEHPGMMCRLSRVSAMFASRACRSAIMIGTALSKKEMKRVLHNMTLLENPWSCPHGRPTMRHLFDLSTIASLTTAAGDAHRQRSPSSTLQRWQAAWRSSPEWHAHAAKPVD</sequence>
<dbReference type="Pfam" id="PF01119">
    <property type="entry name" value="DNA_mis_repair"/>
    <property type="match status" value="1"/>
</dbReference>
<dbReference type="PANTHER" id="PTHR10073:SF52">
    <property type="entry name" value="MISMATCH REPAIR ENDONUCLEASE PMS2"/>
    <property type="match status" value="1"/>
</dbReference>
<dbReference type="CDD" id="cd16926">
    <property type="entry name" value="HATPase_MutL-MLH-PMS-like"/>
    <property type="match status" value="1"/>
</dbReference>
<dbReference type="FunFam" id="3.30.565.10:FF:000014">
    <property type="entry name" value="Mismatch repair endonuclease pms1, putative"/>
    <property type="match status" value="1"/>
</dbReference>
<keyword evidence="2" id="KW-0227">DNA damage</keyword>
<feature type="compositionally biased region" description="Low complexity" evidence="3">
    <location>
        <begin position="508"/>
        <end position="529"/>
    </location>
</feature>
<dbReference type="SMART" id="SM01340">
    <property type="entry name" value="DNA_mis_repair"/>
    <property type="match status" value="1"/>
</dbReference>
<evidence type="ECO:0000313" key="6">
    <source>
        <dbReference type="EMBL" id="ELR20129.1"/>
    </source>
</evidence>
<evidence type="ECO:0000313" key="7">
    <source>
        <dbReference type="Proteomes" id="UP000011083"/>
    </source>
</evidence>